<dbReference type="AlphaFoldDB" id="A0A8B8DPJ2"/>
<keyword evidence="4" id="KW-1185">Reference proteome</keyword>
<feature type="signal peptide" evidence="3">
    <location>
        <begin position="1"/>
        <end position="20"/>
    </location>
</feature>
<dbReference type="OrthoDB" id="6205684at2759"/>
<evidence type="ECO:0000313" key="5">
    <source>
        <dbReference type="RefSeq" id="XP_022328911.1"/>
    </source>
</evidence>
<sequence>MDVFVFRLSLLFWMAYNTVANSTFSVYINEPTWNQLNGTMQITCTVLGLTETDALQYEIELHRRRNYNITRLVKSTPSNLDQTDNKYYWKNLTKDKITGKHRATVHLYVNNTTFLDQVIYTCYATVHSVTRFRSIMISDKVNKTSYVIIRSMDVLFKDIPDACCKYGYTIFEDDSVLNEIQLLQNESAYFPVWPIFNTSNQNVTLAKPWVSYEGCHNISTTETTEKMDCKKLSVTEWLNKTDELPLIGMMLNSSCVLLEPDQLVGNNVSYSYCRDPNPEMGSNVYITVHSIIDKITLHQVDTEEMNTGCEAAYIDIKTSKLYRIPCSGSSRCDVFCLNQDGSNASAHGHKKWDDARNICNNLNTSLPGINSTFITMERARIINSTVCLAVVQTSSIAFQPIIKQITKENDGKVSTTIPRNSSQTFTFVCKDNKDIRQLVPYVCDSHSSSGETGEFPTSSTENFRIEGTTNEDTPDVSLKPNSAEPEGVSSKQMVKIIIASVVASLVTLVVLCVIVSLYRKRISQRNENLRIKTEVKTNTYTPPSEELNDNNRRTEGDIQLEEMYSTAEETDSSHIKRCSKEHVNNKNTEDEDLGEYDVLRGKRQNEEAPQSENIYDRTNNVVSGIYDSTSTQPVVDIYTI</sequence>
<name>A0A8B8DPJ2_CRAVI</name>
<feature type="chain" id="PRO_5034805239" evidence="3">
    <location>
        <begin position="21"/>
        <end position="640"/>
    </location>
</feature>
<organism evidence="4 5">
    <name type="scientific">Crassostrea virginica</name>
    <name type="common">Eastern oyster</name>
    <dbReference type="NCBI Taxonomy" id="6565"/>
    <lineage>
        <taxon>Eukaryota</taxon>
        <taxon>Metazoa</taxon>
        <taxon>Spiralia</taxon>
        <taxon>Lophotrochozoa</taxon>
        <taxon>Mollusca</taxon>
        <taxon>Bivalvia</taxon>
        <taxon>Autobranchia</taxon>
        <taxon>Pteriomorphia</taxon>
        <taxon>Ostreida</taxon>
        <taxon>Ostreoidea</taxon>
        <taxon>Ostreidae</taxon>
        <taxon>Crassostrea</taxon>
    </lineage>
</organism>
<feature type="transmembrane region" description="Helical" evidence="2">
    <location>
        <begin position="496"/>
        <end position="518"/>
    </location>
</feature>
<reference evidence="5" key="2">
    <citation type="submission" date="2025-08" db="UniProtKB">
        <authorList>
            <consortium name="RefSeq"/>
        </authorList>
    </citation>
    <scope>IDENTIFICATION</scope>
    <source>
        <tissue evidence="5">Whole sample</tissue>
    </source>
</reference>
<evidence type="ECO:0000313" key="4">
    <source>
        <dbReference type="Proteomes" id="UP000694844"/>
    </source>
</evidence>
<feature type="region of interest" description="Disordered" evidence="1">
    <location>
        <begin position="446"/>
        <end position="485"/>
    </location>
</feature>
<evidence type="ECO:0000256" key="3">
    <source>
        <dbReference type="SAM" id="SignalP"/>
    </source>
</evidence>
<dbReference type="Proteomes" id="UP000694844">
    <property type="component" value="Chromosome 1"/>
</dbReference>
<keyword evidence="3" id="KW-0732">Signal</keyword>
<dbReference type="GeneID" id="111127899"/>
<dbReference type="KEGG" id="cvn:111127899"/>
<reference evidence="4" key="1">
    <citation type="submission" date="2024-06" db="UniProtKB">
        <authorList>
            <consortium name="RefSeq"/>
        </authorList>
    </citation>
    <scope>NUCLEOTIDE SEQUENCE [LARGE SCALE GENOMIC DNA]</scope>
</reference>
<gene>
    <name evidence="5" type="primary">LOC111127899</name>
</gene>
<keyword evidence="2" id="KW-1133">Transmembrane helix</keyword>
<keyword evidence="2" id="KW-0812">Transmembrane</keyword>
<proteinExistence type="predicted"/>
<keyword evidence="2" id="KW-0472">Membrane</keyword>
<evidence type="ECO:0000256" key="1">
    <source>
        <dbReference type="SAM" id="MobiDB-lite"/>
    </source>
</evidence>
<protein>
    <submittedName>
        <fullName evidence="5">Uncharacterized protein LOC111127899 isoform X1</fullName>
    </submittedName>
</protein>
<dbReference type="RefSeq" id="XP_022328911.1">
    <property type="nucleotide sequence ID" value="XM_022473203.1"/>
</dbReference>
<evidence type="ECO:0000256" key="2">
    <source>
        <dbReference type="SAM" id="Phobius"/>
    </source>
</evidence>
<accession>A0A8B8DPJ2</accession>
<feature type="compositionally biased region" description="Polar residues" evidence="1">
    <location>
        <begin position="446"/>
        <end position="471"/>
    </location>
</feature>